<evidence type="ECO:0000256" key="1">
    <source>
        <dbReference type="SAM" id="Phobius"/>
    </source>
</evidence>
<feature type="transmembrane region" description="Helical" evidence="1">
    <location>
        <begin position="64"/>
        <end position="86"/>
    </location>
</feature>
<feature type="domain" description="PI-PLC Y-box" evidence="2">
    <location>
        <begin position="27"/>
        <end position="75"/>
    </location>
</feature>
<name>A0AAE3A0G6_9FIRM</name>
<organism evidence="3 4">
    <name type="scientific">Waltera acetigignens</name>
    <dbReference type="NCBI Taxonomy" id="2981769"/>
    <lineage>
        <taxon>Bacteria</taxon>
        <taxon>Bacillati</taxon>
        <taxon>Bacillota</taxon>
        <taxon>Clostridia</taxon>
        <taxon>Lachnospirales</taxon>
        <taxon>Lachnospiraceae</taxon>
        <taxon>Waltera</taxon>
    </lineage>
</organism>
<feature type="transmembrane region" description="Helical" evidence="1">
    <location>
        <begin position="106"/>
        <end position="127"/>
    </location>
</feature>
<dbReference type="RefSeq" id="WP_118537922.1">
    <property type="nucleotide sequence ID" value="NZ_JAJEPV010000002.1"/>
</dbReference>
<dbReference type="InterPro" id="IPR045723">
    <property type="entry name" value="DUF6077"/>
</dbReference>
<evidence type="ECO:0000259" key="2">
    <source>
        <dbReference type="PROSITE" id="PS50008"/>
    </source>
</evidence>
<evidence type="ECO:0000313" key="4">
    <source>
        <dbReference type="Proteomes" id="UP001197795"/>
    </source>
</evidence>
<feature type="transmembrane region" description="Helical" evidence="1">
    <location>
        <begin position="226"/>
        <end position="245"/>
    </location>
</feature>
<feature type="transmembrane region" description="Helical" evidence="1">
    <location>
        <begin position="290"/>
        <end position="313"/>
    </location>
</feature>
<keyword evidence="1" id="KW-0472">Membrane</keyword>
<reference evidence="3 4" key="1">
    <citation type="submission" date="2021-10" db="EMBL/GenBank/DDBJ databases">
        <title>Anaerobic single-cell dispensing facilitates the cultivation of human gut bacteria.</title>
        <authorList>
            <person name="Afrizal A."/>
        </authorList>
    </citation>
    <scope>NUCLEOTIDE SEQUENCE [LARGE SCALE GENOMIC DNA]</scope>
    <source>
        <strain evidence="3 4">CLA-AA-H273</strain>
    </source>
</reference>
<dbReference type="PROSITE" id="PS50008">
    <property type="entry name" value="PIPLC_Y_DOMAIN"/>
    <property type="match status" value="1"/>
</dbReference>
<feature type="transmembrane region" description="Helical" evidence="1">
    <location>
        <begin position="6"/>
        <end position="25"/>
    </location>
</feature>
<feature type="transmembrane region" description="Helical" evidence="1">
    <location>
        <begin position="333"/>
        <end position="354"/>
    </location>
</feature>
<dbReference type="GO" id="GO:0006629">
    <property type="term" value="P:lipid metabolic process"/>
    <property type="evidence" value="ECO:0007669"/>
    <property type="project" value="InterPro"/>
</dbReference>
<gene>
    <name evidence="3" type="ORF">LKD75_01195</name>
</gene>
<comment type="caution">
    <text evidence="3">The sequence shown here is derived from an EMBL/GenBank/DDBJ whole genome shotgun (WGS) entry which is preliminary data.</text>
</comment>
<sequence length="355" mass="39279">MIAVRLLWLAVLLVAIPAWVGNCFLNVDKPCRNPVFLWISGQMLLWAGFQVICVPVILLEGRMWMVTVAYCGYILVLLAAATVRYFRQSRTLRAVREAKPEKAEIILWVLAGVLLLVQLVLAVLMVYGDGDDAYYVAISAAAEESGRMYQKIPYTGMHTELDVRHGLAPFPIWIAWLAQMTGITTVIVAKTLVPVALISMTYGVFYLLGSRVLFAGEGAYRKKWALPAFLLCTEVLVLFGDYSYYTVENFMIARSRQGKAALGSILIPMIFFLLLTLLRKIQEEQKITVGFWVLLGSVMTACCLASTMGALLACMLVGTAGLCGAVSYRKWKLILPLIGCCIPCIVYAGMYLLLG</sequence>
<feature type="transmembrane region" description="Helical" evidence="1">
    <location>
        <begin position="195"/>
        <end position="214"/>
    </location>
</feature>
<keyword evidence="4" id="KW-1185">Reference proteome</keyword>
<dbReference type="GO" id="GO:0035556">
    <property type="term" value="P:intracellular signal transduction"/>
    <property type="evidence" value="ECO:0007669"/>
    <property type="project" value="InterPro"/>
</dbReference>
<dbReference type="Proteomes" id="UP001197795">
    <property type="component" value="Unassembled WGS sequence"/>
</dbReference>
<evidence type="ECO:0000313" key="3">
    <source>
        <dbReference type="EMBL" id="MCC2118218.1"/>
    </source>
</evidence>
<protein>
    <submittedName>
        <fullName evidence="3">DUF6077 domain-containing protein</fullName>
    </submittedName>
</protein>
<dbReference type="EMBL" id="JAJEPV010000002">
    <property type="protein sequence ID" value="MCC2118218.1"/>
    <property type="molecule type" value="Genomic_DNA"/>
</dbReference>
<dbReference type="Pfam" id="PF19554">
    <property type="entry name" value="DUF6077"/>
    <property type="match status" value="1"/>
</dbReference>
<dbReference type="InterPro" id="IPR001711">
    <property type="entry name" value="PLipase_C_Pinositol-sp_Y"/>
</dbReference>
<feature type="transmembrane region" description="Helical" evidence="1">
    <location>
        <begin position="260"/>
        <end position="278"/>
    </location>
</feature>
<feature type="transmembrane region" description="Helical" evidence="1">
    <location>
        <begin position="170"/>
        <end position="189"/>
    </location>
</feature>
<feature type="transmembrane region" description="Helical" evidence="1">
    <location>
        <begin position="37"/>
        <end position="58"/>
    </location>
</feature>
<keyword evidence="1" id="KW-1133">Transmembrane helix</keyword>
<dbReference type="AlphaFoldDB" id="A0AAE3A0G6"/>
<dbReference type="GO" id="GO:0004435">
    <property type="term" value="F:phosphatidylinositol-4,5-bisphosphate phospholipase C activity"/>
    <property type="evidence" value="ECO:0007669"/>
    <property type="project" value="InterPro"/>
</dbReference>
<proteinExistence type="predicted"/>
<accession>A0AAE3A0G6</accession>
<keyword evidence="1" id="KW-0812">Transmembrane</keyword>